<organism evidence="2 3">
    <name type="scientific">Nephila pilipes</name>
    <name type="common">Giant wood spider</name>
    <name type="synonym">Nephila maculata</name>
    <dbReference type="NCBI Taxonomy" id="299642"/>
    <lineage>
        <taxon>Eukaryota</taxon>
        <taxon>Metazoa</taxon>
        <taxon>Ecdysozoa</taxon>
        <taxon>Arthropoda</taxon>
        <taxon>Chelicerata</taxon>
        <taxon>Arachnida</taxon>
        <taxon>Araneae</taxon>
        <taxon>Araneomorphae</taxon>
        <taxon>Entelegynae</taxon>
        <taxon>Araneoidea</taxon>
        <taxon>Nephilidae</taxon>
        <taxon>Nephila</taxon>
    </lineage>
</organism>
<feature type="transmembrane region" description="Helical" evidence="1">
    <location>
        <begin position="12"/>
        <end position="27"/>
    </location>
</feature>
<dbReference type="AlphaFoldDB" id="A0A8X6MY25"/>
<reference evidence="2" key="1">
    <citation type="submission" date="2020-08" db="EMBL/GenBank/DDBJ databases">
        <title>Multicomponent nature underlies the extraordinary mechanical properties of spider dragline silk.</title>
        <authorList>
            <person name="Kono N."/>
            <person name="Nakamura H."/>
            <person name="Mori M."/>
            <person name="Yoshida Y."/>
            <person name="Ohtoshi R."/>
            <person name="Malay A.D."/>
            <person name="Moran D.A.P."/>
            <person name="Tomita M."/>
            <person name="Numata K."/>
            <person name="Arakawa K."/>
        </authorList>
    </citation>
    <scope>NUCLEOTIDE SEQUENCE</scope>
</reference>
<keyword evidence="1" id="KW-0472">Membrane</keyword>
<protein>
    <submittedName>
        <fullName evidence="2">Uncharacterized protein</fullName>
    </submittedName>
</protein>
<gene>
    <name evidence="2" type="ORF">NPIL_572051</name>
</gene>
<proteinExistence type="predicted"/>
<dbReference type="Proteomes" id="UP000887013">
    <property type="component" value="Unassembled WGS sequence"/>
</dbReference>
<accession>A0A8X6MY25</accession>
<keyword evidence="1" id="KW-1133">Transmembrane helix</keyword>
<dbReference type="EMBL" id="BMAW01051958">
    <property type="protein sequence ID" value="GFS83476.1"/>
    <property type="molecule type" value="Genomic_DNA"/>
</dbReference>
<name>A0A8X6MY25_NEPPI</name>
<keyword evidence="3" id="KW-1185">Reference proteome</keyword>
<keyword evidence="1" id="KW-0812">Transmembrane</keyword>
<evidence type="ECO:0000313" key="3">
    <source>
        <dbReference type="Proteomes" id="UP000887013"/>
    </source>
</evidence>
<feature type="transmembrane region" description="Helical" evidence="1">
    <location>
        <begin position="33"/>
        <end position="61"/>
    </location>
</feature>
<evidence type="ECO:0000313" key="2">
    <source>
        <dbReference type="EMBL" id="GFS83476.1"/>
    </source>
</evidence>
<sequence>MHPPSQRKRCRWSIITIVCFLLLRQTIHPTLSILTPGFVCCVLLVGVLYLRFGVVVFIFFVHSGNSKCPLFAERLSGVHVPWSPRTL</sequence>
<comment type="caution">
    <text evidence="2">The sequence shown here is derived from an EMBL/GenBank/DDBJ whole genome shotgun (WGS) entry which is preliminary data.</text>
</comment>
<evidence type="ECO:0000256" key="1">
    <source>
        <dbReference type="SAM" id="Phobius"/>
    </source>
</evidence>